<dbReference type="EMBL" id="VNHS01000010">
    <property type="protein sequence ID" value="TYP71397.1"/>
    <property type="molecule type" value="Genomic_DNA"/>
</dbReference>
<dbReference type="Proteomes" id="UP000323257">
    <property type="component" value="Unassembled WGS sequence"/>
</dbReference>
<reference evidence="1 2" key="1">
    <citation type="submission" date="2019-07" db="EMBL/GenBank/DDBJ databases">
        <title>Genomic Encyclopedia of Type Strains, Phase III (KMG-III): the genomes of soil and plant-associated and newly described type strains.</title>
        <authorList>
            <person name="Whitman W."/>
        </authorList>
    </citation>
    <scope>NUCLEOTIDE SEQUENCE [LARGE SCALE GENOMIC DNA]</scope>
    <source>
        <strain evidence="1 2">BL24</strain>
    </source>
</reference>
<dbReference type="RefSeq" id="WP_148932035.1">
    <property type="nucleotide sequence ID" value="NZ_VNHS01000010.1"/>
</dbReference>
<organism evidence="1 2">
    <name type="scientific">Paenibacillus methanolicus</name>
    <dbReference type="NCBI Taxonomy" id="582686"/>
    <lineage>
        <taxon>Bacteria</taxon>
        <taxon>Bacillati</taxon>
        <taxon>Bacillota</taxon>
        <taxon>Bacilli</taxon>
        <taxon>Bacillales</taxon>
        <taxon>Paenibacillaceae</taxon>
        <taxon>Paenibacillus</taxon>
    </lineage>
</organism>
<dbReference type="OrthoDB" id="2642166at2"/>
<gene>
    <name evidence="1" type="ORF">BCM02_110353</name>
</gene>
<dbReference type="AlphaFoldDB" id="A0A5S5BWI0"/>
<keyword evidence="2" id="KW-1185">Reference proteome</keyword>
<evidence type="ECO:0000313" key="1">
    <source>
        <dbReference type="EMBL" id="TYP71397.1"/>
    </source>
</evidence>
<evidence type="ECO:0000313" key="2">
    <source>
        <dbReference type="Proteomes" id="UP000323257"/>
    </source>
</evidence>
<name>A0A5S5BWI0_9BACL</name>
<proteinExistence type="predicted"/>
<accession>A0A5S5BWI0</accession>
<sequence>MSVFVLKEGKVSLAVGAQPKDALLFAPSKQAAQAIQEDRARWKRESELLRERFALAARR</sequence>
<comment type="caution">
    <text evidence="1">The sequence shown here is derived from an EMBL/GenBank/DDBJ whole genome shotgun (WGS) entry which is preliminary data.</text>
</comment>
<protein>
    <submittedName>
        <fullName evidence="1">Uncharacterized protein</fullName>
    </submittedName>
</protein>